<name>A0A385SQI6_9BACT</name>
<organism evidence="3 4">
    <name type="scientific">Chryseolinea soli</name>
    <dbReference type="NCBI Taxonomy" id="2321403"/>
    <lineage>
        <taxon>Bacteria</taxon>
        <taxon>Pseudomonadati</taxon>
        <taxon>Bacteroidota</taxon>
        <taxon>Cytophagia</taxon>
        <taxon>Cytophagales</taxon>
        <taxon>Fulvivirgaceae</taxon>
        <taxon>Chryseolinea</taxon>
    </lineage>
</organism>
<evidence type="ECO:0000313" key="3">
    <source>
        <dbReference type="EMBL" id="AYB33429.1"/>
    </source>
</evidence>
<dbReference type="KEGG" id="chk:D4L85_23820"/>
<keyword evidence="1" id="KW-0812">Transmembrane</keyword>
<dbReference type="OrthoDB" id="792641at2"/>
<dbReference type="InterPro" id="IPR025749">
    <property type="entry name" value="Sphingomyelin_synth-like_dom"/>
</dbReference>
<keyword evidence="1" id="KW-0472">Membrane</keyword>
<evidence type="ECO:0000313" key="4">
    <source>
        <dbReference type="Proteomes" id="UP000266183"/>
    </source>
</evidence>
<proteinExistence type="predicted"/>
<dbReference type="AlphaFoldDB" id="A0A385SQI6"/>
<dbReference type="RefSeq" id="WP_119756665.1">
    <property type="nucleotide sequence ID" value="NZ_CP032382.1"/>
</dbReference>
<feature type="domain" description="Sphingomyelin synthase-like" evidence="2">
    <location>
        <begin position="136"/>
        <end position="196"/>
    </location>
</feature>
<dbReference type="Pfam" id="PF14360">
    <property type="entry name" value="PAP2_C"/>
    <property type="match status" value="1"/>
</dbReference>
<evidence type="ECO:0000259" key="2">
    <source>
        <dbReference type="Pfam" id="PF14360"/>
    </source>
</evidence>
<dbReference type="Proteomes" id="UP000266183">
    <property type="component" value="Chromosome"/>
</dbReference>
<feature type="transmembrane region" description="Helical" evidence="1">
    <location>
        <begin position="12"/>
        <end position="32"/>
    </location>
</feature>
<feature type="transmembrane region" description="Helical" evidence="1">
    <location>
        <begin position="60"/>
        <end position="80"/>
    </location>
</feature>
<evidence type="ECO:0000256" key="1">
    <source>
        <dbReference type="SAM" id="Phobius"/>
    </source>
</evidence>
<feature type="transmembrane region" description="Helical" evidence="1">
    <location>
        <begin position="92"/>
        <end position="109"/>
    </location>
</feature>
<dbReference type="EMBL" id="CP032382">
    <property type="protein sequence ID" value="AYB33429.1"/>
    <property type="molecule type" value="Genomic_DNA"/>
</dbReference>
<feature type="transmembrane region" description="Helical" evidence="1">
    <location>
        <begin position="184"/>
        <end position="203"/>
    </location>
</feature>
<protein>
    <recommendedName>
        <fullName evidence="2">Sphingomyelin synthase-like domain-containing protein</fullName>
    </recommendedName>
</protein>
<keyword evidence="4" id="KW-1185">Reference proteome</keyword>
<reference evidence="4" key="1">
    <citation type="submission" date="2018-09" db="EMBL/GenBank/DDBJ databases">
        <title>Chryseolinea sp. KIS68-18 isolated from soil.</title>
        <authorList>
            <person name="Weon H.-Y."/>
            <person name="Kwon S.-W."/>
            <person name="Lee S.A."/>
        </authorList>
    </citation>
    <scope>NUCLEOTIDE SEQUENCE [LARGE SCALE GENOMIC DNA]</scope>
    <source>
        <strain evidence="4">KIS68-18</strain>
    </source>
</reference>
<gene>
    <name evidence="3" type="ORF">D4L85_23820</name>
</gene>
<sequence length="214" mass="23875">MKKNWKYAWGSPAFRTHFILTLVAGIALAIFADRFFPFIQQRPGHLIGDPVLDWLPSYDLSAYIFALLYVGVIIAIGTAVKTPEVLLTGLQAYVLLSFMRMCTLYFIPLEPHPGIVVLEDPFIGFFFYDNGVITKDLFFSGHVSAMLLLCLTATGRNLRMFLAADALAMAICMLFQHAHYTVDILAAPLFVLLCVYIAGRRTVTTEAVAVRNES</sequence>
<keyword evidence="1" id="KW-1133">Transmembrane helix</keyword>
<accession>A0A385SQI6</accession>